<dbReference type="PRINTS" id="PR00080">
    <property type="entry name" value="SDRFAMILY"/>
</dbReference>
<evidence type="ECO:0000313" key="3">
    <source>
        <dbReference type="EMBL" id="MDO7883640.1"/>
    </source>
</evidence>
<comment type="similarity">
    <text evidence="1 2">Belongs to the short-chain dehydrogenases/reductases (SDR) family.</text>
</comment>
<organism evidence="3 4">
    <name type="scientific">Antiquaquibacter soli</name>
    <dbReference type="NCBI Taxonomy" id="3064523"/>
    <lineage>
        <taxon>Bacteria</taxon>
        <taxon>Bacillati</taxon>
        <taxon>Actinomycetota</taxon>
        <taxon>Actinomycetes</taxon>
        <taxon>Micrococcales</taxon>
        <taxon>Microbacteriaceae</taxon>
        <taxon>Antiquaquibacter</taxon>
    </lineage>
</organism>
<evidence type="ECO:0000256" key="2">
    <source>
        <dbReference type="RuleBase" id="RU000363"/>
    </source>
</evidence>
<dbReference type="PRINTS" id="PR00081">
    <property type="entry name" value="GDHRDH"/>
</dbReference>
<sequence>MTTSTEPRGLALVTGTSSGIGRATAQRLAADGFHVLAGVRSVADAEAVSGESIEGIILDVTNDEHIAAVAARVAADPAGRPLRLLVNNAGIAINAPVEVLTLADWRQQFDVSLFGQIALTRALLPTLLSTHGRILNVTSVGGRIAMANYGAYSAAKFALEAVSDSLRREVADLGVEVIKITPGAVSTHLTASGLAASERVGATMTAEQHRRYDELIAAFTAQAEGFARDGASPDRAAEVISRAAGARRPKTRYTVGRDGAMFTAMSRIATDRLLDRVLRSQNRRLATSR</sequence>
<dbReference type="Pfam" id="PF00106">
    <property type="entry name" value="adh_short"/>
    <property type="match status" value="1"/>
</dbReference>
<proteinExistence type="inferred from homology"/>
<dbReference type="Gene3D" id="3.40.50.720">
    <property type="entry name" value="NAD(P)-binding Rossmann-like Domain"/>
    <property type="match status" value="1"/>
</dbReference>
<dbReference type="PANTHER" id="PTHR43313">
    <property type="entry name" value="SHORT-CHAIN DEHYDROGENASE/REDUCTASE FAMILY 9C"/>
    <property type="match status" value="1"/>
</dbReference>
<gene>
    <name evidence="3" type="ORF">Q5716_15505</name>
</gene>
<dbReference type="InterPro" id="IPR002347">
    <property type="entry name" value="SDR_fam"/>
</dbReference>
<dbReference type="InterPro" id="IPR036291">
    <property type="entry name" value="NAD(P)-bd_dom_sf"/>
</dbReference>
<accession>A0ABT9BRQ4</accession>
<dbReference type="SUPFAM" id="SSF51735">
    <property type="entry name" value="NAD(P)-binding Rossmann-fold domains"/>
    <property type="match status" value="1"/>
</dbReference>
<dbReference type="PROSITE" id="PS00061">
    <property type="entry name" value="ADH_SHORT"/>
    <property type="match status" value="1"/>
</dbReference>
<dbReference type="EMBL" id="JAUQUB010000007">
    <property type="protein sequence ID" value="MDO7883640.1"/>
    <property type="molecule type" value="Genomic_DNA"/>
</dbReference>
<dbReference type="Proteomes" id="UP001241072">
    <property type="component" value="Unassembled WGS sequence"/>
</dbReference>
<name>A0ABT9BRQ4_9MICO</name>
<evidence type="ECO:0000313" key="4">
    <source>
        <dbReference type="Proteomes" id="UP001241072"/>
    </source>
</evidence>
<dbReference type="PANTHER" id="PTHR43313:SF1">
    <property type="entry name" value="3BETA-HYDROXYSTEROID DEHYDROGENASE DHS-16"/>
    <property type="match status" value="1"/>
</dbReference>
<keyword evidence="4" id="KW-1185">Reference proteome</keyword>
<reference evidence="3 4" key="1">
    <citation type="submission" date="2023-07" db="EMBL/GenBank/DDBJ databases">
        <title>Protaetiibacter sp. nov WY-16 isolated from soil.</title>
        <authorList>
            <person name="Liu B."/>
            <person name="Wan Y."/>
        </authorList>
    </citation>
    <scope>NUCLEOTIDE SEQUENCE [LARGE SCALE GENOMIC DNA]</scope>
    <source>
        <strain evidence="3 4">WY-16</strain>
    </source>
</reference>
<evidence type="ECO:0000256" key="1">
    <source>
        <dbReference type="ARBA" id="ARBA00006484"/>
    </source>
</evidence>
<comment type="caution">
    <text evidence="3">The sequence shown here is derived from an EMBL/GenBank/DDBJ whole genome shotgun (WGS) entry which is preliminary data.</text>
</comment>
<dbReference type="InterPro" id="IPR020904">
    <property type="entry name" value="Sc_DH/Rdtase_CS"/>
</dbReference>
<dbReference type="RefSeq" id="WP_305004068.1">
    <property type="nucleotide sequence ID" value="NZ_JAUQUB010000007.1"/>
</dbReference>
<protein>
    <submittedName>
        <fullName evidence="3">SDR family NAD(P)-dependent oxidoreductase</fullName>
    </submittedName>
</protein>